<dbReference type="Bgee" id="FBgn0187925">
    <property type="expression patterns" value="Expressed in male reproductive system and 2 other cell types or tissues"/>
</dbReference>
<organism evidence="3 4">
    <name type="scientific">Drosophila simulans</name>
    <name type="common">Fruit fly</name>
    <dbReference type="NCBI Taxonomy" id="7240"/>
    <lineage>
        <taxon>Eukaryota</taxon>
        <taxon>Metazoa</taxon>
        <taxon>Ecdysozoa</taxon>
        <taxon>Arthropoda</taxon>
        <taxon>Hexapoda</taxon>
        <taxon>Insecta</taxon>
        <taxon>Pterygota</taxon>
        <taxon>Neoptera</taxon>
        <taxon>Endopterygota</taxon>
        <taxon>Diptera</taxon>
        <taxon>Brachycera</taxon>
        <taxon>Muscomorpha</taxon>
        <taxon>Ephydroidea</taxon>
        <taxon>Drosophilidae</taxon>
        <taxon>Drosophila</taxon>
        <taxon>Sophophora</taxon>
    </lineage>
</organism>
<dbReference type="KEGG" id="dsi:Dsimw501_GD16298"/>
<dbReference type="EMBL" id="CM000366">
    <property type="protein sequence ID" value="EDX17064.1"/>
    <property type="molecule type" value="Genomic_DNA"/>
</dbReference>
<sequence>MPVTKRSNTKQPPDYQQDLKDLYPVDGDNDLMTNWKDADRQLDDGMDELELMFKRLIPPPLPGKGLPNDSRHNHRSTNPIIHHFDDSPLPVAKGTRGPSNSNVIQNTVDNEQKIEELESEQAEKLEIDAGIRFLAIRYFNVLLVKLWRRRKAEVYDLQTLVRKYQAHAVRSRTELLSRNQLICTLQRRGQQLSNQLVQAVDRLRVTMNSCSELDDELKQVKERELELNNKYASKSLECEYVDEMLHTYRSGMFHELTNYREGAAELANQQRRALQLEYENAELEDELLTIKDKFIKQNDQMSVALGEKQRKLDAAYETLRYYEQELILLEIKYRETLSQTALEVELQEEVSSLKKKMSLTRRLIFYLAAFKRQTFHCCMYHVVDGILDCLAPAYSSPPMKDNLLRIGMAALFLLNARMY</sequence>
<dbReference type="OrthoDB" id="7856917at2759"/>
<dbReference type="STRING" id="7240.B4R4H4"/>
<feature type="region of interest" description="Disordered" evidence="2">
    <location>
        <begin position="1"/>
        <end position="23"/>
    </location>
</feature>
<keyword evidence="4" id="KW-1185">Reference proteome</keyword>
<proteinExistence type="predicted"/>
<dbReference type="HOGENOM" id="CLU_038307_0_0_1"/>
<dbReference type="SMR" id="B4R4H4"/>
<name>B4R4H4_DROSI</name>
<feature type="coiled-coil region" evidence="1">
    <location>
        <begin position="203"/>
        <end position="230"/>
    </location>
</feature>
<accession>B4R4H4</accession>
<evidence type="ECO:0000256" key="1">
    <source>
        <dbReference type="SAM" id="Coils"/>
    </source>
</evidence>
<protein>
    <submittedName>
        <fullName evidence="3">GD16298</fullName>
    </submittedName>
</protein>
<dbReference type="OMA" id="HTLVRKY"/>
<reference evidence="3 4" key="1">
    <citation type="journal article" date="2007" name="Nature">
        <title>Evolution of genes and genomes on the Drosophila phylogeny.</title>
        <authorList>
            <consortium name="Drosophila 12 Genomes Consortium"/>
            <person name="Clark A.G."/>
            <person name="Eisen M.B."/>
            <person name="Smith D.R."/>
            <person name="Bergman C.M."/>
            <person name="Oliver B."/>
            <person name="Markow T.A."/>
            <person name="Kaufman T.C."/>
            <person name="Kellis M."/>
            <person name="Gelbart W."/>
            <person name="Iyer V.N."/>
            <person name="Pollard D.A."/>
            <person name="Sackton T.B."/>
            <person name="Larracuente A.M."/>
            <person name="Singh N.D."/>
            <person name="Abad J.P."/>
            <person name="Abt D.N."/>
            <person name="Adryan B."/>
            <person name="Aguade M."/>
            <person name="Akashi H."/>
            <person name="Anderson W.W."/>
            <person name="Aquadro C.F."/>
            <person name="Ardell D.H."/>
            <person name="Arguello R."/>
            <person name="Artieri C.G."/>
            <person name="Barbash D.A."/>
            <person name="Barker D."/>
            <person name="Barsanti P."/>
            <person name="Batterham P."/>
            <person name="Batzoglou S."/>
            <person name="Begun D."/>
            <person name="Bhutkar A."/>
            <person name="Blanco E."/>
            <person name="Bosak S.A."/>
            <person name="Bradley R.K."/>
            <person name="Brand A.D."/>
            <person name="Brent M.R."/>
            <person name="Brooks A.N."/>
            <person name="Brown R.H."/>
            <person name="Butlin R.K."/>
            <person name="Caggese C."/>
            <person name="Calvi B.R."/>
            <person name="Bernardo de Carvalho A."/>
            <person name="Caspi A."/>
            <person name="Castrezana S."/>
            <person name="Celniker S.E."/>
            <person name="Chang J.L."/>
            <person name="Chapple C."/>
            <person name="Chatterji S."/>
            <person name="Chinwalla A."/>
            <person name="Civetta A."/>
            <person name="Clifton S.W."/>
            <person name="Comeron J.M."/>
            <person name="Costello J.C."/>
            <person name="Coyne J.A."/>
            <person name="Daub J."/>
            <person name="David R.G."/>
            <person name="Delcher A.L."/>
            <person name="Delehaunty K."/>
            <person name="Do C.B."/>
            <person name="Ebling H."/>
            <person name="Edwards K."/>
            <person name="Eickbush T."/>
            <person name="Evans J.D."/>
            <person name="Filipski A."/>
            <person name="Findeiss S."/>
            <person name="Freyhult E."/>
            <person name="Fulton L."/>
            <person name="Fulton R."/>
            <person name="Garcia A.C."/>
            <person name="Gardiner A."/>
            <person name="Garfield D.A."/>
            <person name="Garvin B.E."/>
            <person name="Gibson G."/>
            <person name="Gilbert D."/>
            <person name="Gnerre S."/>
            <person name="Godfrey J."/>
            <person name="Good R."/>
            <person name="Gotea V."/>
            <person name="Gravely B."/>
            <person name="Greenberg A.J."/>
            <person name="Griffiths-Jones S."/>
            <person name="Gross S."/>
            <person name="Guigo R."/>
            <person name="Gustafson E.A."/>
            <person name="Haerty W."/>
            <person name="Hahn M.W."/>
            <person name="Halligan D.L."/>
            <person name="Halpern A.L."/>
            <person name="Halter G.M."/>
            <person name="Han M.V."/>
            <person name="Heger A."/>
            <person name="Hillier L."/>
            <person name="Hinrichs A.S."/>
            <person name="Holmes I."/>
            <person name="Hoskins R.A."/>
            <person name="Hubisz M.J."/>
            <person name="Hultmark D."/>
            <person name="Huntley M.A."/>
            <person name="Jaffe D.B."/>
            <person name="Jagadeeshan S."/>
            <person name="Jeck W.R."/>
            <person name="Johnson J."/>
            <person name="Jones C.D."/>
            <person name="Jordan W.C."/>
            <person name="Karpen G.H."/>
            <person name="Kataoka E."/>
            <person name="Keightley P.D."/>
            <person name="Kheradpour P."/>
            <person name="Kirkness E.F."/>
            <person name="Koerich L.B."/>
            <person name="Kristiansen K."/>
            <person name="Kudrna D."/>
            <person name="Kulathinal R.J."/>
            <person name="Kumar S."/>
            <person name="Kwok R."/>
            <person name="Lander E."/>
            <person name="Langley C.H."/>
            <person name="Lapoint R."/>
            <person name="Lazzaro B.P."/>
            <person name="Lee S.J."/>
            <person name="Levesque L."/>
            <person name="Li R."/>
            <person name="Lin C.F."/>
            <person name="Lin M.F."/>
            <person name="Lindblad-Toh K."/>
            <person name="Llopart A."/>
            <person name="Long M."/>
            <person name="Low L."/>
            <person name="Lozovsky E."/>
            <person name="Lu J."/>
            <person name="Luo M."/>
            <person name="Machado C.A."/>
            <person name="Makalowski W."/>
            <person name="Marzo M."/>
            <person name="Matsuda M."/>
            <person name="Matzkin L."/>
            <person name="McAllister B."/>
            <person name="McBride C.S."/>
            <person name="McKernan B."/>
            <person name="McKernan K."/>
            <person name="Mendez-Lago M."/>
            <person name="Minx P."/>
            <person name="Mollenhauer M.U."/>
            <person name="Montooth K."/>
            <person name="Mount S.M."/>
            <person name="Mu X."/>
            <person name="Myers E."/>
            <person name="Negre B."/>
            <person name="Newfeld S."/>
            <person name="Nielsen R."/>
            <person name="Noor M.A."/>
            <person name="O'Grady P."/>
            <person name="Pachter L."/>
            <person name="Papaceit M."/>
            <person name="Parisi M.J."/>
            <person name="Parisi M."/>
            <person name="Parts L."/>
            <person name="Pedersen J.S."/>
            <person name="Pesole G."/>
            <person name="Phillippy A.M."/>
            <person name="Ponting C.P."/>
            <person name="Pop M."/>
            <person name="Porcelli D."/>
            <person name="Powell J.R."/>
            <person name="Prohaska S."/>
            <person name="Pruitt K."/>
            <person name="Puig M."/>
            <person name="Quesneville H."/>
            <person name="Ram K.R."/>
            <person name="Rand D."/>
            <person name="Rasmussen M.D."/>
            <person name="Reed L.K."/>
            <person name="Reenan R."/>
            <person name="Reily A."/>
            <person name="Remington K.A."/>
            <person name="Rieger T.T."/>
            <person name="Ritchie M.G."/>
            <person name="Robin C."/>
            <person name="Rogers Y.H."/>
            <person name="Rohde C."/>
            <person name="Rozas J."/>
            <person name="Rubenfield M.J."/>
            <person name="Ruiz A."/>
            <person name="Russo S."/>
            <person name="Salzberg S.L."/>
            <person name="Sanchez-Gracia A."/>
            <person name="Saranga D.J."/>
            <person name="Sato H."/>
            <person name="Schaeffer S.W."/>
            <person name="Schatz M.C."/>
            <person name="Schlenke T."/>
            <person name="Schwartz R."/>
            <person name="Segarra C."/>
            <person name="Singh R.S."/>
            <person name="Sirot L."/>
            <person name="Sirota M."/>
            <person name="Sisneros N.B."/>
            <person name="Smith C.D."/>
            <person name="Smith T.F."/>
            <person name="Spieth J."/>
            <person name="Stage D.E."/>
            <person name="Stark A."/>
            <person name="Stephan W."/>
            <person name="Strausberg R.L."/>
            <person name="Strempel S."/>
            <person name="Sturgill D."/>
            <person name="Sutton G."/>
            <person name="Sutton G.G."/>
            <person name="Tao W."/>
            <person name="Teichmann S."/>
            <person name="Tobari Y.N."/>
            <person name="Tomimura Y."/>
            <person name="Tsolas J.M."/>
            <person name="Valente V.L."/>
            <person name="Venter E."/>
            <person name="Venter J.C."/>
            <person name="Vicario S."/>
            <person name="Vieira F.G."/>
            <person name="Vilella A.J."/>
            <person name="Villasante A."/>
            <person name="Walenz B."/>
            <person name="Wang J."/>
            <person name="Wasserman M."/>
            <person name="Watts T."/>
            <person name="Wilson D."/>
            <person name="Wilson R.K."/>
            <person name="Wing R.A."/>
            <person name="Wolfner M.F."/>
            <person name="Wong A."/>
            <person name="Wong G.K."/>
            <person name="Wu C.I."/>
            <person name="Wu G."/>
            <person name="Yamamoto D."/>
            <person name="Yang H.P."/>
            <person name="Yang S.P."/>
            <person name="Yorke J.A."/>
            <person name="Yoshida K."/>
            <person name="Zdobnov E."/>
            <person name="Zhang P."/>
            <person name="Zhang Y."/>
            <person name="Zimin A.V."/>
            <person name="Baldwin J."/>
            <person name="Abdouelleil A."/>
            <person name="Abdulkadir J."/>
            <person name="Abebe A."/>
            <person name="Abera B."/>
            <person name="Abreu J."/>
            <person name="Acer S.C."/>
            <person name="Aftuck L."/>
            <person name="Alexander A."/>
            <person name="An P."/>
            <person name="Anderson E."/>
            <person name="Anderson S."/>
            <person name="Arachi H."/>
            <person name="Azer M."/>
            <person name="Bachantsang P."/>
            <person name="Barry A."/>
            <person name="Bayul T."/>
            <person name="Berlin A."/>
            <person name="Bessette D."/>
            <person name="Bloom T."/>
            <person name="Blye J."/>
            <person name="Boguslavskiy L."/>
            <person name="Bonnet C."/>
            <person name="Boukhgalter B."/>
            <person name="Bourzgui I."/>
            <person name="Brown A."/>
            <person name="Cahill P."/>
            <person name="Channer S."/>
            <person name="Cheshatsang Y."/>
            <person name="Chuda L."/>
            <person name="Citroen M."/>
            <person name="Collymore A."/>
            <person name="Cooke P."/>
            <person name="Costello M."/>
            <person name="D'Aco K."/>
            <person name="Daza R."/>
            <person name="De Haan G."/>
            <person name="DeGray S."/>
            <person name="DeMaso C."/>
            <person name="Dhargay N."/>
            <person name="Dooley K."/>
            <person name="Dooley E."/>
            <person name="Doricent M."/>
            <person name="Dorje P."/>
            <person name="Dorjee K."/>
            <person name="Dupes A."/>
            <person name="Elong R."/>
            <person name="Falk J."/>
            <person name="Farina A."/>
            <person name="Faro S."/>
            <person name="Ferguson D."/>
            <person name="Fisher S."/>
            <person name="Foley C.D."/>
            <person name="Franke A."/>
            <person name="Friedrich D."/>
            <person name="Gadbois L."/>
            <person name="Gearin G."/>
            <person name="Gearin C.R."/>
            <person name="Giannoukos G."/>
            <person name="Goode T."/>
            <person name="Graham J."/>
            <person name="Grandbois E."/>
            <person name="Grewal S."/>
            <person name="Gyaltsen K."/>
            <person name="Hafez N."/>
            <person name="Hagos B."/>
            <person name="Hall J."/>
            <person name="Henson C."/>
            <person name="Hollinger A."/>
            <person name="Honan T."/>
            <person name="Huard M.D."/>
            <person name="Hughes L."/>
            <person name="Hurhula B."/>
            <person name="Husby M.E."/>
            <person name="Kamat A."/>
            <person name="Kanga B."/>
            <person name="Kashin S."/>
            <person name="Khazanovich D."/>
            <person name="Kisner P."/>
            <person name="Lance K."/>
            <person name="Lara M."/>
            <person name="Lee W."/>
            <person name="Lennon N."/>
            <person name="Letendre F."/>
            <person name="LeVine R."/>
            <person name="Lipovsky A."/>
            <person name="Liu X."/>
            <person name="Liu J."/>
            <person name="Liu S."/>
            <person name="Lokyitsang T."/>
            <person name="Lokyitsang Y."/>
            <person name="Lubonja R."/>
            <person name="Lui A."/>
            <person name="MacDonald P."/>
            <person name="Magnisalis V."/>
            <person name="Maru K."/>
            <person name="Matthews C."/>
            <person name="McCusker W."/>
            <person name="McDonough S."/>
            <person name="Mehta T."/>
            <person name="Meldrim J."/>
            <person name="Meneus L."/>
            <person name="Mihai O."/>
            <person name="Mihalev A."/>
            <person name="Mihova T."/>
            <person name="Mittelman R."/>
            <person name="Mlenga V."/>
            <person name="Montmayeur A."/>
            <person name="Mulrain L."/>
            <person name="Navidi A."/>
            <person name="Naylor J."/>
            <person name="Negash T."/>
            <person name="Nguyen T."/>
            <person name="Nguyen N."/>
            <person name="Nicol R."/>
            <person name="Norbu C."/>
            <person name="Norbu N."/>
            <person name="Novod N."/>
            <person name="O'Neill B."/>
            <person name="Osman S."/>
            <person name="Markiewicz E."/>
            <person name="Oyono O.L."/>
            <person name="Patti C."/>
            <person name="Phunkhang P."/>
            <person name="Pierre F."/>
            <person name="Priest M."/>
            <person name="Raghuraman S."/>
            <person name="Rege F."/>
            <person name="Reyes R."/>
            <person name="Rise C."/>
            <person name="Rogov P."/>
            <person name="Ross K."/>
            <person name="Ryan E."/>
            <person name="Settipalli S."/>
            <person name="Shea T."/>
            <person name="Sherpa N."/>
            <person name="Shi L."/>
            <person name="Shih D."/>
            <person name="Sparrow T."/>
            <person name="Spaulding J."/>
            <person name="Stalker J."/>
            <person name="Stange-Thomann N."/>
            <person name="Stavropoulos S."/>
            <person name="Stone C."/>
            <person name="Strader C."/>
            <person name="Tesfaye S."/>
            <person name="Thomson T."/>
            <person name="Thoulutsang Y."/>
            <person name="Thoulutsang D."/>
            <person name="Topham K."/>
            <person name="Topping I."/>
            <person name="Tsamla T."/>
            <person name="Vassiliev H."/>
            <person name="Vo A."/>
            <person name="Wangchuk T."/>
            <person name="Wangdi T."/>
            <person name="Weiand M."/>
            <person name="Wilkinson J."/>
            <person name="Wilson A."/>
            <person name="Yadav S."/>
            <person name="Young G."/>
            <person name="Yu Q."/>
            <person name="Zembek L."/>
            <person name="Zhong D."/>
            <person name="Zimmer A."/>
            <person name="Zwirko Z."/>
            <person name="Jaffe D.B."/>
            <person name="Alvarez P."/>
            <person name="Brockman W."/>
            <person name="Butler J."/>
            <person name="Chin C."/>
            <person name="Gnerre S."/>
            <person name="Grabherr M."/>
            <person name="Kleber M."/>
            <person name="Mauceli E."/>
            <person name="MacCallum I."/>
        </authorList>
    </citation>
    <scope>NUCLEOTIDE SEQUENCE [LARGE SCALE GENOMIC DNA]</scope>
    <source>
        <strain evidence="4">white501</strain>
    </source>
</reference>
<keyword evidence="1" id="KW-0175">Coiled coil</keyword>
<gene>
    <name evidence="3" type="primary">Dsim\GD16298</name>
    <name evidence="3" type="ORF">Dsim_GD16298</name>
</gene>
<dbReference type="PhylomeDB" id="B4R4H4"/>
<dbReference type="Proteomes" id="UP000000304">
    <property type="component" value="Chromosome X"/>
</dbReference>
<evidence type="ECO:0000256" key="2">
    <source>
        <dbReference type="SAM" id="MobiDB-lite"/>
    </source>
</evidence>
<evidence type="ECO:0000313" key="3">
    <source>
        <dbReference type="EMBL" id="EDX17064.1"/>
    </source>
</evidence>
<feature type="compositionally biased region" description="Polar residues" evidence="2">
    <location>
        <begin position="1"/>
        <end position="11"/>
    </location>
</feature>
<evidence type="ECO:0000313" key="4">
    <source>
        <dbReference type="Proteomes" id="UP000000304"/>
    </source>
</evidence>
<dbReference type="AlphaFoldDB" id="B4R4H4"/>
<feature type="coiled-coil region" evidence="1">
    <location>
        <begin position="264"/>
        <end position="293"/>
    </location>
</feature>